<dbReference type="AlphaFoldDB" id="A0A5E4PWS9"/>
<dbReference type="Proteomes" id="UP000324832">
    <property type="component" value="Unassembled WGS sequence"/>
</dbReference>
<protein>
    <submittedName>
        <fullName evidence="2">Uncharacterized protein</fullName>
    </submittedName>
</protein>
<sequence>MPLLVNALQENSYVRPSPETTTVNLRKQKSYSSFGRPTTVPPPRPIEKSSPRPFLQQHKNTSPSPFSKGFSSRTWAESYRNAQRLRNLNQVIKYLEKTLNAKFGETYQPPTAQIAISGIYVAPMESNENEKPFFSYGNLATRSSQKVEYKSNHLFDPLIIFKPESPGDINLLADGYRFSPIYNSYLRNKNKDIPMFRPIEHRKRNCFRGAYTSTLKESPQTKTTTAPTMIVRFNVYSVRKNKGEGNRFQSEIFSDDGMLSTAYPYTRTYPDISIKTLNSSHVEDYHFGSSGVIPVESRTIYPPVYSSITTPLAPFFNTISSTMETFSTQPPDIIKFSPEDAKIPEDYLSFRKSDISQAEEGDFDIGSLDNKINNETQSITAENQSNIEERDIERETNTLVVKLKNIIKTTTEAPNTEESIEETTEFEETYVPTINGHYRNIMRKTLRNLFNETSEKYRKRRIETAVSLQKSSYVPMYVEIKRNRTYFSIEDN</sequence>
<evidence type="ECO:0000256" key="1">
    <source>
        <dbReference type="SAM" id="MobiDB-lite"/>
    </source>
</evidence>
<keyword evidence="3" id="KW-1185">Reference proteome</keyword>
<evidence type="ECO:0000313" key="3">
    <source>
        <dbReference type="Proteomes" id="UP000324832"/>
    </source>
</evidence>
<gene>
    <name evidence="2" type="ORF">LSINAPIS_LOCUS2514</name>
</gene>
<organism evidence="2 3">
    <name type="scientific">Leptidea sinapis</name>
    <dbReference type="NCBI Taxonomy" id="189913"/>
    <lineage>
        <taxon>Eukaryota</taxon>
        <taxon>Metazoa</taxon>
        <taxon>Ecdysozoa</taxon>
        <taxon>Arthropoda</taxon>
        <taxon>Hexapoda</taxon>
        <taxon>Insecta</taxon>
        <taxon>Pterygota</taxon>
        <taxon>Neoptera</taxon>
        <taxon>Endopterygota</taxon>
        <taxon>Lepidoptera</taxon>
        <taxon>Glossata</taxon>
        <taxon>Ditrysia</taxon>
        <taxon>Papilionoidea</taxon>
        <taxon>Pieridae</taxon>
        <taxon>Dismorphiinae</taxon>
        <taxon>Leptidea</taxon>
    </lineage>
</organism>
<proteinExistence type="predicted"/>
<evidence type="ECO:0000313" key="2">
    <source>
        <dbReference type="EMBL" id="VVC89379.1"/>
    </source>
</evidence>
<dbReference type="EMBL" id="FZQP02000526">
    <property type="protein sequence ID" value="VVC89379.1"/>
    <property type="molecule type" value="Genomic_DNA"/>
</dbReference>
<reference evidence="2 3" key="1">
    <citation type="submission" date="2017-07" db="EMBL/GenBank/DDBJ databases">
        <authorList>
            <person name="Talla V."/>
            <person name="Backstrom N."/>
        </authorList>
    </citation>
    <scope>NUCLEOTIDE SEQUENCE [LARGE SCALE GENOMIC DNA]</scope>
</reference>
<feature type="compositionally biased region" description="Polar residues" evidence="1">
    <location>
        <begin position="57"/>
        <end position="71"/>
    </location>
</feature>
<accession>A0A5E4PWS9</accession>
<name>A0A5E4PWS9_9NEOP</name>
<feature type="region of interest" description="Disordered" evidence="1">
    <location>
        <begin position="29"/>
        <end position="71"/>
    </location>
</feature>